<gene>
    <name evidence="1" type="ORF">VN97_g11770</name>
</gene>
<reference evidence="1" key="1">
    <citation type="submission" date="2015-06" db="EMBL/GenBank/DDBJ databases">
        <authorList>
            <person name="Nguyen H."/>
        </authorList>
    </citation>
    <scope>NUCLEOTIDE SEQUENCE</scope>
    <source>
        <strain evidence="1">DAOM 180753</strain>
    </source>
</reference>
<accession>A0AAI9T6H5</accession>
<sequence length="39" mass="4272">MPNWACLLSLFGKEFNACIVVLFAEIQHYINPSGSLSAS</sequence>
<feature type="non-terminal residue" evidence="1">
    <location>
        <position position="39"/>
    </location>
</feature>
<keyword evidence="2" id="KW-1185">Reference proteome</keyword>
<evidence type="ECO:0000313" key="2">
    <source>
        <dbReference type="Proteomes" id="UP001227192"/>
    </source>
</evidence>
<comment type="caution">
    <text evidence="1">The sequence shown here is derived from an EMBL/GenBank/DDBJ whole genome shotgun (WGS) entry which is preliminary data.</text>
</comment>
<evidence type="ECO:0000313" key="1">
    <source>
        <dbReference type="EMBL" id="KAJ9481696.1"/>
    </source>
</evidence>
<proteinExistence type="predicted"/>
<dbReference type="AlphaFoldDB" id="A0AAI9T6H5"/>
<organism evidence="1 2">
    <name type="scientific">Penicillium thymicola</name>
    <dbReference type="NCBI Taxonomy" id="293382"/>
    <lineage>
        <taxon>Eukaryota</taxon>
        <taxon>Fungi</taxon>
        <taxon>Dikarya</taxon>
        <taxon>Ascomycota</taxon>
        <taxon>Pezizomycotina</taxon>
        <taxon>Eurotiomycetes</taxon>
        <taxon>Eurotiomycetidae</taxon>
        <taxon>Eurotiales</taxon>
        <taxon>Aspergillaceae</taxon>
        <taxon>Penicillium</taxon>
    </lineage>
</organism>
<protein>
    <submittedName>
        <fullName evidence="1">Uncharacterized protein</fullName>
    </submittedName>
</protein>
<dbReference type="EMBL" id="LACB01000703">
    <property type="protein sequence ID" value="KAJ9481696.1"/>
    <property type="molecule type" value="Genomic_DNA"/>
</dbReference>
<reference evidence="1" key="2">
    <citation type="journal article" date="2016" name="Fungal Biol.">
        <title>Ochratoxin A production by Penicillium thymicola.</title>
        <authorList>
            <person name="Nguyen H.D.T."/>
            <person name="McMullin D.R."/>
            <person name="Ponomareva E."/>
            <person name="Riley R."/>
            <person name="Pomraning K.R."/>
            <person name="Baker S.E."/>
            <person name="Seifert K.A."/>
        </authorList>
    </citation>
    <scope>NUCLEOTIDE SEQUENCE</scope>
    <source>
        <strain evidence="1">DAOM 180753</strain>
    </source>
</reference>
<name>A0AAI9T6H5_PENTH</name>
<dbReference type="Proteomes" id="UP001227192">
    <property type="component" value="Unassembled WGS sequence"/>
</dbReference>